<dbReference type="InterPro" id="IPR050277">
    <property type="entry name" value="Sodium:Solute_Symporter"/>
</dbReference>
<dbReference type="InterPro" id="IPR001734">
    <property type="entry name" value="Na/solute_symporter"/>
</dbReference>
<keyword evidence="10" id="KW-1185">Reference proteome</keyword>
<name>A0ABN1PVJ8_9PSEU</name>
<feature type="transmembrane region" description="Helical" evidence="8">
    <location>
        <begin position="460"/>
        <end position="480"/>
    </location>
</feature>
<protein>
    <submittedName>
        <fullName evidence="9">Sodium:solute symporter family protein</fullName>
    </submittedName>
</protein>
<feature type="transmembrane region" description="Helical" evidence="8">
    <location>
        <begin position="400"/>
        <end position="423"/>
    </location>
</feature>
<organism evidence="9 10">
    <name type="scientific">Pseudonocardia zijingensis</name>
    <dbReference type="NCBI Taxonomy" id="153376"/>
    <lineage>
        <taxon>Bacteria</taxon>
        <taxon>Bacillati</taxon>
        <taxon>Actinomycetota</taxon>
        <taxon>Actinomycetes</taxon>
        <taxon>Pseudonocardiales</taxon>
        <taxon>Pseudonocardiaceae</taxon>
        <taxon>Pseudonocardia</taxon>
    </lineage>
</organism>
<comment type="subcellular location">
    <subcellularLocation>
        <location evidence="1">Membrane</location>
        <topology evidence="1">Multi-pass membrane protein</topology>
    </subcellularLocation>
</comment>
<dbReference type="EMBL" id="BAAAHP010000069">
    <property type="protein sequence ID" value="GAA0933659.1"/>
    <property type="molecule type" value="Genomic_DNA"/>
</dbReference>
<evidence type="ECO:0000256" key="6">
    <source>
        <dbReference type="ARBA" id="ARBA00023136"/>
    </source>
</evidence>
<evidence type="ECO:0000256" key="7">
    <source>
        <dbReference type="RuleBase" id="RU362091"/>
    </source>
</evidence>
<reference evidence="9 10" key="1">
    <citation type="journal article" date="2019" name="Int. J. Syst. Evol. Microbiol.">
        <title>The Global Catalogue of Microorganisms (GCM) 10K type strain sequencing project: providing services to taxonomists for standard genome sequencing and annotation.</title>
        <authorList>
            <consortium name="The Broad Institute Genomics Platform"/>
            <consortium name="The Broad Institute Genome Sequencing Center for Infectious Disease"/>
            <person name="Wu L."/>
            <person name="Ma J."/>
        </authorList>
    </citation>
    <scope>NUCLEOTIDE SEQUENCE [LARGE SCALE GENOMIC DNA]</scope>
    <source>
        <strain evidence="9 10">JCM 11117</strain>
    </source>
</reference>
<keyword evidence="3" id="KW-0813">Transport</keyword>
<evidence type="ECO:0000313" key="10">
    <source>
        <dbReference type="Proteomes" id="UP001499967"/>
    </source>
</evidence>
<gene>
    <name evidence="9" type="ORF">GCM10009559_23440</name>
</gene>
<feature type="transmembrane region" description="Helical" evidence="8">
    <location>
        <begin position="166"/>
        <end position="184"/>
    </location>
</feature>
<evidence type="ECO:0000313" key="9">
    <source>
        <dbReference type="EMBL" id="GAA0933659.1"/>
    </source>
</evidence>
<accession>A0ABN1PVJ8</accession>
<dbReference type="Pfam" id="PF00474">
    <property type="entry name" value="SSF"/>
    <property type="match status" value="1"/>
</dbReference>
<comment type="caution">
    <text evidence="9">The sequence shown here is derived from an EMBL/GenBank/DDBJ whole genome shotgun (WGS) entry which is preliminary data.</text>
</comment>
<feature type="transmembrane region" description="Helical" evidence="8">
    <location>
        <begin position="124"/>
        <end position="146"/>
    </location>
</feature>
<keyword evidence="6 8" id="KW-0472">Membrane</keyword>
<feature type="transmembrane region" description="Helical" evidence="8">
    <location>
        <begin position="375"/>
        <end position="394"/>
    </location>
</feature>
<dbReference type="Gene3D" id="1.20.1730.10">
    <property type="entry name" value="Sodium/glucose cotransporter"/>
    <property type="match status" value="1"/>
</dbReference>
<keyword evidence="4 8" id="KW-0812">Transmembrane</keyword>
<feature type="transmembrane region" description="Helical" evidence="8">
    <location>
        <begin position="196"/>
        <end position="220"/>
    </location>
</feature>
<dbReference type="InterPro" id="IPR038377">
    <property type="entry name" value="Na/Glc_symporter_sf"/>
</dbReference>
<sequence length="495" mass="50921">MDEPLATLAFLAVLGGTSAVAFSARWFHRREVLPHLEGWALGDRRFGTVVTWFLLGGSIFTAYTFAAVPGLAYGTGALGFFPLAYTVILCPVLFVLLPRLWAAARQTGAVTVADYVRARYDSPALMLVVALTGVLATMPYIALQLLGVRAVLTAGGLYPDGLAGDLVLTAVFAVLAGATFRSGLRAPAVISLVKGVLVFGAAVGVLAVAVGRVGGFAAVFDGADRQLRAGGGTGMLLDPALHPAFATLALGSALALPMYPHVLTAAFAADGPATLRRSAVAMPAWTFVLGLFGLLGIAALAAGIVAPVGNAEVAVPLLVRELLPELVSGAVFGALVVGALVPAAVMSVAVAALFTRNVYVEFFLPHATPKHEVRVGRWVSLLAKVAALAFVFGLREQDAINLQLLGGIWILQTFPAVALGLFTGWWHRSALLAGWAAGMLVGTVLAVTGGFTSVVAIGPVLLYVAVVALAVNLAVAALLTPVFSGRGMPRTGVAS</sequence>
<feature type="transmembrane region" description="Helical" evidence="8">
    <location>
        <begin position="326"/>
        <end position="354"/>
    </location>
</feature>
<comment type="similarity">
    <text evidence="2 7">Belongs to the sodium:solute symporter (SSF) (TC 2.A.21) family.</text>
</comment>
<dbReference type="PANTHER" id="PTHR48086:SF8">
    <property type="entry name" value="MONOCARBOXYLIC ACID PERMEASE"/>
    <property type="match status" value="1"/>
</dbReference>
<evidence type="ECO:0000256" key="8">
    <source>
        <dbReference type="SAM" id="Phobius"/>
    </source>
</evidence>
<dbReference type="PROSITE" id="PS50283">
    <property type="entry name" value="NA_SOLUT_SYMP_3"/>
    <property type="match status" value="1"/>
</dbReference>
<keyword evidence="5 8" id="KW-1133">Transmembrane helix</keyword>
<dbReference type="RefSeq" id="WP_343941347.1">
    <property type="nucleotide sequence ID" value="NZ_BAAAHP010000069.1"/>
</dbReference>
<feature type="transmembrane region" description="Helical" evidence="8">
    <location>
        <begin position="49"/>
        <end position="72"/>
    </location>
</feature>
<feature type="transmembrane region" description="Helical" evidence="8">
    <location>
        <begin position="240"/>
        <end position="259"/>
    </location>
</feature>
<evidence type="ECO:0000256" key="3">
    <source>
        <dbReference type="ARBA" id="ARBA00022448"/>
    </source>
</evidence>
<feature type="transmembrane region" description="Helical" evidence="8">
    <location>
        <begin position="78"/>
        <end position="97"/>
    </location>
</feature>
<feature type="transmembrane region" description="Helical" evidence="8">
    <location>
        <begin position="280"/>
        <end position="306"/>
    </location>
</feature>
<feature type="transmembrane region" description="Helical" evidence="8">
    <location>
        <begin position="6"/>
        <end position="28"/>
    </location>
</feature>
<dbReference type="Proteomes" id="UP001499967">
    <property type="component" value="Unassembled WGS sequence"/>
</dbReference>
<evidence type="ECO:0000256" key="2">
    <source>
        <dbReference type="ARBA" id="ARBA00006434"/>
    </source>
</evidence>
<feature type="transmembrane region" description="Helical" evidence="8">
    <location>
        <begin position="430"/>
        <end position="454"/>
    </location>
</feature>
<proteinExistence type="inferred from homology"/>
<evidence type="ECO:0000256" key="4">
    <source>
        <dbReference type="ARBA" id="ARBA00022692"/>
    </source>
</evidence>
<dbReference type="PANTHER" id="PTHR48086">
    <property type="entry name" value="SODIUM/PROLINE SYMPORTER-RELATED"/>
    <property type="match status" value="1"/>
</dbReference>
<evidence type="ECO:0000256" key="5">
    <source>
        <dbReference type="ARBA" id="ARBA00022989"/>
    </source>
</evidence>
<evidence type="ECO:0000256" key="1">
    <source>
        <dbReference type="ARBA" id="ARBA00004141"/>
    </source>
</evidence>